<dbReference type="RefSeq" id="WP_106358333.1">
    <property type="nucleotide sequence ID" value="NZ_PVTP01000009.1"/>
</dbReference>
<sequence>MDDILEFILAIISVTIYGTEDKPRHPFWRNSIRAIAFVGVFVSAASFLNMFGEYEFPFLIISIWALCSLIVLSAEYYAGSKAAGLAALGAFLLWIVIVFTTQFVTP</sequence>
<accession>A0A2T0VWH8</accession>
<reference evidence="2 3" key="1">
    <citation type="submission" date="2018-03" db="EMBL/GenBank/DDBJ databases">
        <title>Genomic Encyclopedia of Archaeal and Bacterial Type Strains, Phase II (KMG-II): from individual species to whole genera.</title>
        <authorList>
            <person name="Goeker M."/>
        </authorList>
    </citation>
    <scope>NUCLEOTIDE SEQUENCE [LARGE SCALE GENOMIC DNA]</scope>
    <source>
        <strain evidence="2 3">DSM 101533</strain>
    </source>
</reference>
<name>A0A2T0VWH8_9RHOB</name>
<organism evidence="2 3">
    <name type="scientific">Yoonia maritima</name>
    <dbReference type="NCBI Taxonomy" id="1435347"/>
    <lineage>
        <taxon>Bacteria</taxon>
        <taxon>Pseudomonadati</taxon>
        <taxon>Pseudomonadota</taxon>
        <taxon>Alphaproteobacteria</taxon>
        <taxon>Rhodobacterales</taxon>
        <taxon>Paracoccaceae</taxon>
        <taxon>Yoonia</taxon>
    </lineage>
</organism>
<gene>
    <name evidence="2" type="ORF">CLV80_1099</name>
</gene>
<evidence type="ECO:0000256" key="1">
    <source>
        <dbReference type="SAM" id="Phobius"/>
    </source>
</evidence>
<feature type="transmembrane region" description="Helical" evidence="1">
    <location>
        <begin position="58"/>
        <end position="78"/>
    </location>
</feature>
<dbReference type="Proteomes" id="UP000238007">
    <property type="component" value="Unassembled WGS sequence"/>
</dbReference>
<dbReference type="OrthoDB" id="7866377at2"/>
<keyword evidence="1" id="KW-0472">Membrane</keyword>
<dbReference type="EMBL" id="PVTP01000009">
    <property type="protein sequence ID" value="PRY76211.1"/>
    <property type="molecule type" value="Genomic_DNA"/>
</dbReference>
<proteinExistence type="predicted"/>
<keyword evidence="1" id="KW-0812">Transmembrane</keyword>
<dbReference type="AlphaFoldDB" id="A0A2T0VWH8"/>
<evidence type="ECO:0000313" key="2">
    <source>
        <dbReference type="EMBL" id="PRY76211.1"/>
    </source>
</evidence>
<feature type="transmembrane region" description="Helical" evidence="1">
    <location>
        <begin position="85"/>
        <end position="104"/>
    </location>
</feature>
<comment type="caution">
    <text evidence="2">The sequence shown here is derived from an EMBL/GenBank/DDBJ whole genome shotgun (WGS) entry which is preliminary data.</text>
</comment>
<keyword evidence="1" id="KW-1133">Transmembrane helix</keyword>
<feature type="transmembrane region" description="Helical" evidence="1">
    <location>
        <begin position="32"/>
        <end position="52"/>
    </location>
</feature>
<keyword evidence="3" id="KW-1185">Reference proteome</keyword>
<evidence type="ECO:0000313" key="3">
    <source>
        <dbReference type="Proteomes" id="UP000238007"/>
    </source>
</evidence>
<protein>
    <submittedName>
        <fullName evidence="2">Uncharacterized protein</fullName>
    </submittedName>
</protein>